<accession>A0A3M2L325</accession>
<dbReference type="Proteomes" id="UP000279275">
    <property type="component" value="Unassembled WGS sequence"/>
</dbReference>
<dbReference type="OrthoDB" id="27092at2"/>
<dbReference type="InterPro" id="IPR029058">
    <property type="entry name" value="AB_hydrolase_fold"/>
</dbReference>
<dbReference type="GO" id="GO:0016787">
    <property type="term" value="F:hydrolase activity"/>
    <property type="evidence" value="ECO:0007669"/>
    <property type="project" value="UniProtKB-KW"/>
</dbReference>
<proteinExistence type="predicted"/>
<reference evidence="2 3" key="1">
    <citation type="submission" date="2018-10" db="EMBL/GenBank/DDBJ databases">
        <title>Isolation from cow dung.</title>
        <authorList>
            <person name="Ling L."/>
        </authorList>
    </citation>
    <scope>NUCLEOTIDE SEQUENCE [LARGE SCALE GENOMIC DNA]</scope>
    <source>
        <strain evidence="2 3">NEAU-LL90</strain>
    </source>
</reference>
<evidence type="ECO:0000313" key="3">
    <source>
        <dbReference type="Proteomes" id="UP000279275"/>
    </source>
</evidence>
<evidence type="ECO:0000259" key="1">
    <source>
        <dbReference type="Pfam" id="PF12697"/>
    </source>
</evidence>
<dbReference type="InterPro" id="IPR000073">
    <property type="entry name" value="AB_hydrolase_1"/>
</dbReference>
<feature type="domain" description="AB hydrolase-1" evidence="1">
    <location>
        <begin position="22"/>
        <end position="264"/>
    </location>
</feature>
<dbReference type="Pfam" id="PF12697">
    <property type="entry name" value="Abhydrolase_6"/>
    <property type="match status" value="1"/>
</dbReference>
<dbReference type="PANTHER" id="PTHR43798">
    <property type="entry name" value="MONOACYLGLYCEROL LIPASE"/>
    <property type="match status" value="1"/>
</dbReference>
<name>A0A3M2L325_9NOCA</name>
<dbReference type="SUPFAM" id="SSF53474">
    <property type="entry name" value="alpha/beta-Hydrolases"/>
    <property type="match status" value="1"/>
</dbReference>
<dbReference type="EMBL" id="RFFH01000006">
    <property type="protein sequence ID" value="RMI31951.1"/>
    <property type="molecule type" value="Genomic_DNA"/>
</dbReference>
<protein>
    <submittedName>
        <fullName evidence="2">Alpha/beta hydrolase</fullName>
    </submittedName>
</protein>
<sequence length="280" mass="30332">MTSSTGRHEPITALHTGAGDPLLLLHPFMLSPHCWHRVATRLSDRCEVFAPALAGHWGGPPLNGRLVDTSRLADVVEGQLDELGWRTCHIAGNSLGGWVAFELARRGRARTLTAIAPAGGWNQTSVIQYWLGVQFLGLVPITGLGRWVPEGLRSGSIARRAAGLAIAKHFDAVPPEDLVATITAATNCAALLPLLAGSIRYPGLGDLRELAVPTRLLMCEYDRVIPNRRYARHFLRNLPESADRILVNGVGHVPMLEAPDRIAALIAEHMQAGRPHLRAV</sequence>
<comment type="caution">
    <text evidence="2">The sequence shown here is derived from an EMBL/GenBank/DDBJ whole genome shotgun (WGS) entry which is preliminary data.</text>
</comment>
<evidence type="ECO:0000313" key="2">
    <source>
        <dbReference type="EMBL" id="RMI31951.1"/>
    </source>
</evidence>
<dbReference type="AlphaFoldDB" id="A0A3M2L325"/>
<dbReference type="InterPro" id="IPR050266">
    <property type="entry name" value="AB_hydrolase_sf"/>
</dbReference>
<keyword evidence="2" id="KW-0378">Hydrolase</keyword>
<dbReference type="PANTHER" id="PTHR43798:SF33">
    <property type="entry name" value="HYDROLASE, PUTATIVE (AFU_ORTHOLOGUE AFUA_2G14860)-RELATED"/>
    <property type="match status" value="1"/>
</dbReference>
<gene>
    <name evidence="2" type="ORF">EBN03_16385</name>
</gene>
<organism evidence="2 3">
    <name type="scientific">Nocardia stercoris</name>
    <dbReference type="NCBI Taxonomy" id="2483361"/>
    <lineage>
        <taxon>Bacteria</taxon>
        <taxon>Bacillati</taxon>
        <taxon>Actinomycetota</taxon>
        <taxon>Actinomycetes</taxon>
        <taxon>Mycobacteriales</taxon>
        <taxon>Nocardiaceae</taxon>
        <taxon>Nocardia</taxon>
    </lineage>
</organism>
<dbReference type="RefSeq" id="WP_122189081.1">
    <property type="nucleotide sequence ID" value="NZ_RFFH01000006.1"/>
</dbReference>
<dbReference type="GO" id="GO:0016020">
    <property type="term" value="C:membrane"/>
    <property type="evidence" value="ECO:0007669"/>
    <property type="project" value="TreeGrafter"/>
</dbReference>
<dbReference type="Gene3D" id="3.40.50.1820">
    <property type="entry name" value="alpha/beta hydrolase"/>
    <property type="match status" value="1"/>
</dbReference>
<keyword evidence="3" id="KW-1185">Reference proteome</keyword>